<evidence type="ECO:0000313" key="2">
    <source>
        <dbReference type="Proteomes" id="UP001358586"/>
    </source>
</evidence>
<name>A0ABR0PJY4_GOSAR</name>
<dbReference type="Proteomes" id="UP001358586">
    <property type="component" value="Chromosome 6"/>
</dbReference>
<comment type="caution">
    <text evidence="1">The sequence shown here is derived from an EMBL/GenBank/DDBJ whole genome shotgun (WGS) entry which is preliminary data.</text>
</comment>
<organism evidence="1 2">
    <name type="scientific">Gossypium arboreum</name>
    <name type="common">Tree cotton</name>
    <name type="synonym">Gossypium nanking</name>
    <dbReference type="NCBI Taxonomy" id="29729"/>
    <lineage>
        <taxon>Eukaryota</taxon>
        <taxon>Viridiplantae</taxon>
        <taxon>Streptophyta</taxon>
        <taxon>Embryophyta</taxon>
        <taxon>Tracheophyta</taxon>
        <taxon>Spermatophyta</taxon>
        <taxon>Magnoliopsida</taxon>
        <taxon>eudicotyledons</taxon>
        <taxon>Gunneridae</taxon>
        <taxon>Pentapetalae</taxon>
        <taxon>rosids</taxon>
        <taxon>malvids</taxon>
        <taxon>Malvales</taxon>
        <taxon>Malvaceae</taxon>
        <taxon>Malvoideae</taxon>
        <taxon>Gossypium</taxon>
    </lineage>
</organism>
<evidence type="ECO:0000313" key="1">
    <source>
        <dbReference type="EMBL" id="KAK5824731.1"/>
    </source>
</evidence>
<protein>
    <submittedName>
        <fullName evidence="1">Uncharacterized protein</fullName>
    </submittedName>
</protein>
<gene>
    <name evidence="1" type="ORF">PVK06_019514</name>
</gene>
<reference evidence="1 2" key="1">
    <citation type="submission" date="2023-03" db="EMBL/GenBank/DDBJ databases">
        <title>WGS of Gossypium arboreum.</title>
        <authorList>
            <person name="Yu D."/>
        </authorList>
    </citation>
    <scope>NUCLEOTIDE SEQUENCE [LARGE SCALE GENOMIC DNA]</scope>
    <source>
        <tissue evidence="1">Leaf</tissue>
    </source>
</reference>
<proteinExistence type="predicted"/>
<accession>A0ABR0PJY4</accession>
<dbReference type="EMBL" id="JARKNE010000006">
    <property type="protein sequence ID" value="KAK5824731.1"/>
    <property type="molecule type" value="Genomic_DNA"/>
</dbReference>
<sequence length="81" mass="9432">MEEMNAGNEVGAVNTPYSRLNEALLSDEDIEEVMNDPLTYTCWKIKNMDFIFFHFVMSNYTHLKLQSSPRPDFQLRNSAKP</sequence>
<keyword evidence="2" id="KW-1185">Reference proteome</keyword>